<proteinExistence type="inferred from homology"/>
<dbReference type="EMBL" id="BJXA01000040">
    <property type="protein sequence ID" value="GEM40710.1"/>
    <property type="molecule type" value="Genomic_DNA"/>
</dbReference>
<dbReference type="PANTHER" id="PTHR22946">
    <property type="entry name" value="DIENELACTONE HYDROLASE DOMAIN-CONTAINING PROTEIN-RELATED"/>
    <property type="match status" value="1"/>
</dbReference>
<protein>
    <submittedName>
        <fullName evidence="4">Alpha/beta hydrolase</fullName>
    </submittedName>
</protein>
<comment type="caution">
    <text evidence="4">The sequence shown here is derived from an EMBL/GenBank/DDBJ whole genome shotgun (WGS) entry which is preliminary data.</text>
</comment>
<dbReference type="InterPro" id="IPR050261">
    <property type="entry name" value="FrsA_esterase"/>
</dbReference>
<dbReference type="Gene3D" id="3.40.50.1820">
    <property type="entry name" value="alpha/beta hydrolase"/>
    <property type="match status" value="1"/>
</dbReference>
<accession>A0A511MJ95</accession>
<dbReference type="OrthoDB" id="9796609at2"/>
<dbReference type="GO" id="GO:0052689">
    <property type="term" value="F:carboxylic ester hydrolase activity"/>
    <property type="evidence" value="ECO:0007669"/>
    <property type="project" value="UniProtKB-ARBA"/>
</dbReference>
<dbReference type="InterPro" id="IPR022742">
    <property type="entry name" value="Hydrolase_4"/>
</dbReference>
<evidence type="ECO:0000313" key="5">
    <source>
        <dbReference type="Proteomes" id="UP000321424"/>
    </source>
</evidence>
<dbReference type="InterPro" id="IPR029058">
    <property type="entry name" value="AB_hydrolase_fold"/>
</dbReference>
<evidence type="ECO:0000313" key="4">
    <source>
        <dbReference type="EMBL" id="GEM40710.1"/>
    </source>
</evidence>
<feature type="domain" description="Serine aminopeptidase S33" evidence="3">
    <location>
        <begin position="34"/>
        <end position="269"/>
    </location>
</feature>
<dbReference type="AlphaFoldDB" id="A0A511MJ95"/>
<gene>
    <name evidence="4" type="ORF">NN4_52290</name>
</gene>
<reference evidence="4 5" key="1">
    <citation type="submission" date="2019-07" db="EMBL/GenBank/DDBJ databases">
        <title>Whole genome shotgun sequence of Nocardia ninae NBRC 108245.</title>
        <authorList>
            <person name="Hosoyama A."/>
            <person name="Uohara A."/>
            <person name="Ohji S."/>
            <person name="Ichikawa N."/>
        </authorList>
    </citation>
    <scope>NUCLEOTIDE SEQUENCE [LARGE SCALE GENOMIC DNA]</scope>
    <source>
        <strain evidence="4 5">NBRC 108245</strain>
    </source>
</reference>
<evidence type="ECO:0000256" key="1">
    <source>
        <dbReference type="ARBA" id="ARBA00008645"/>
    </source>
</evidence>
<comment type="similarity">
    <text evidence="1">Belongs to the AB hydrolase superfamily.</text>
</comment>
<dbReference type="Pfam" id="PF12146">
    <property type="entry name" value="Hydrolase_4"/>
    <property type="match status" value="1"/>
</dbReference>
<dbReference type="SUPFAM" id="SSF53474">
    <property type="entry name" value="alpha/beta-Hydrolases"/>
    <property type="match status" value="1"/>
</dbReference>
<sequence length="297" mass="33057">MESLELRFYSDGAQLDGRLYLPQGRTGQGGLPLVIACSGFLGLYRIHPERFARYLTTRGFACYGFDYRGHGESGGTRNRVLLEELVRDIRCAVTASSASWHVDRDNVFLLGWAMGAGLVLDAVRELPGVKGIICVNGLYDGLDFHTSHRGQQGLHNFRQWINNERLRRARSGQAELVAPFEIYPLDEQTQEYVTESLEGIPGYDTSVTSFEFAESLIRWSVMPIVASATLPLFIAHGTSNGLHPKEQAEAVVAAYGGPATTYWMPNAGHTEWMQDHDPQFQRLCAAIFDWLSSQVAP</sequence>
<evidence type="ECO:0000256" key="2">
    <source>
        <dbReference type="ARBA" id="ARBA00022801"/>
    </source>
</evidence>
<dbReference type="PANTHER" id="PTHR22946:SF9">
    <property type="entry name" value="POLYKETIDE TRANSFERASE AF380"/>
    <property type="match status" value="1"/>
</dbReference>
<name>A0A511MJ95_9NOCA</name>
<evidence type="ECO:0000259" key="3">
    <source>
        <dbReference type="Pfam" id="PF12146"/>
    </source>
</evidence>
<keyword evidence="5" id="KW-1185">Reference proteome</keyword>
<dbReference type="RefSeq" id="WP_147136471.1">
    <property type="nucleotide sequence ID" value="NZ_BJXA01000040.1"/>
</dbReference>
<organism evidence="4 5">
    <name type="scientific">Nocardia ninae NBRC 108245</name>
    <dbReference type="NCBI Taxonomy" id="1210091"/>
    <lineage>
        <taxon>Bacteria</taxon>
        <taxon>Bacillati</taxon>
        <taxon>Actinomycetota</taxon>
        <taxon>Actinomycetes</taxon>
        <taxon>Mycobacteriales</taxon>
        <taxon>Nocardiaceae</taxon>
        <taxon>Nocardia</taxon>
    </lineage>
</organism>
<keyword evidence="2 4" id="KW-0378">Hydrolase</keyword>
<dbReference type="Proteomes" id="UP000321424">
    <property type="component" value="Unassembled WGS sequence"/>
</dbReference>